<protein>
    <recommendedName>
        <fullName evidence="2">Protein kinase domain-containing protein</fullName>
    </recommendedName>
</protein>
<dbReference type="EMBL" id="PQFF01000135">
    <property type="protein sequence ID" value="RHZ79498.1"/>
    <property type="molecule type" value="Genomic_DNA"/>
</dbReference>
<dbReference type="SUPFAM" id="SSF56112">
    <property type="entry name" value="Protein kinase-like (PK-like)"/>
    <property type="match status" value="1"/>
</dbReference>
<dbReference type="Gene3D" id="1.10.510.10">
    <property type="entry name" value="Transferase(Phosphotransferase) domain 1"/>
    <property type="match status" value="1"/>
</dbReference>
<dbReference type="GO" id="GO:0005524">
    <property type="term" value="F:ATP binding"/>
    <property type="evidence" value="ECO:0007669"/>
    <property type="project" value="InterPro"/>
</dbReference>
<dbReference type="Proteomes" id="UP000266861">
    <property type="component" value="Unassembled WGS sequence"/>
</dbReference>
<evidence type="ECO:0000256" key="1">
    <source>
        <dbReference type="SAM" id="Coils"/>
    </source>
</evidence>
<keyword evidence="4" id="KW-1185">Reference proteome</keyword>
<proteinExistence type="predicted"/>
<comment type="caution">
    <text evidence="3">The sequence shown here is derived from an EMBL/GenBank/DDBJ whole genome shotgun (WGS) entry which is preliminary data.</text>
</comment>
<feature type="coiled-coil region" evidence="1">
    <location>
        <begin position="1"/>
        <end position="72"/>
    </location>
</feature>
<keyword evidence="1" id="KW-0175">Coiled coil</keyword>
<accession>A0A397IYN1</accession>
<dbReference type="InterPro" id="IPR000719">
    <property type="entry name" value="Prot_kinase_dom"/>
</dbReference>
<dbReference type="OrthoDB" id="2353960at2759"/>
<reference evidence="3 4" key="1">
    <citation type="submission" date="2018-08" db="EMBL/GenBank/DDBJ databases">
        <title>Genome and evolution of the arbuscular mycorrhizal fungus Diversispora epigaea (formerly Glomus versiforme) and its bacterial endosymbionts.</title>
        <authorList>
            <person name="Sun X."/>
            <person name="Fei Z."/>
            <person name="Harrison M."/>
        </authorList>
    </citation>
    <scope>NUCLEOTIDE SEQUENCE [LARGE SCALE GENOMIC DNA]</scope>
    <source>
        <strain evidence="3 4">IT104</strain>
    </source>
</reference>
<organism evidence="3 4">
    <name type="scientific">Diversispora epigaea</name>
    <dbReference type="NCBI Taxonomy" id="1348612"/>
    <lineage>
        <taxon>Eukaryota</taxon>
        <taxon>Fungi</taxon>
        <taxon>Fungi incertae sedis</taxon>
        <taxon>Mucoromycota</taxon>
        <taxon>Glomeromycotina</taxon>
        <taxon>Glomeromycetes</taxon>
        <taxon>Diversisporales</taxon>
        <taxon>Diversisporaceae</taxon>
        <taxon>Diversispora</taxon>
    </lineage>
</organism>
<evidence type="ECO:0000313" key="3">
    <source>
        <dbReference type="EMBL" id="RHZ79498.1"/>
    </source>
</evidence>
<gene>
    <name evidence="3" type="ORF">Glove_144g30</name>
</gene>
<evidence type="ECO:0000259" key="2">
    <source>
        <dbReference type="PROSITE" id="PS50011"/>
    </source>
</evidence>
<feature type="domain" description="Protein kinase" evidence="2">
    <location>
        <begin position="371"/>
        <end position="563"/>
    </location>
</feature>
<dbReference type="PROSITE" id="PS00109">
    <property type="entry name" value="PROTEIN_KINASE_TYR"/>
    <property type="match status" value="1"/>
</dbReference>
<evidence type="ECO:0000313" key="4">
    <source>
        <dbReference type="Proteomes" id="UP000266861"/>
    </source>
</evidence>
<name>A0A397IYN1_9GLOM</name>
<dbReference type="AlphaFoldDB" id="A0A397IYN1"/>
<dbReference type="PROSITE" id="PS50011">
    <property type="entry name" value="PROTEIN_KINASE_DOM"/>
    <property type="match status" value="1"/>
</dbReference>
<dbReference type="InterPro" id="IPR008266">
    <property type="entry name" value="Tyr_kinase_AS"/>
</dbReference>
<dbReference type="GO" id="GO:0004672">
    <property type="term" value="F:protein kinase activity"/>
    <property type="evidence" value="ECO:0007669"/>
    <property type="project" value="InterPro"/>
</dbReference>
<dbReference type="InterPro" id="IPR011009">
    <property type="entry name" value="Kinase-like_dom_sf"/>
</dbReference>
<sequence length="563" mass="65360">MATFEQVEQELEEAKKELEEAKAALPKFETNENEGKWLVELREKLQKQEKLTEEEKKQLTRLKEKEKRLEKIKDYYMKQVENLQQTLATITTQPDTSIPDLIDITLKQKYYASTYRNIDEIVKKLKKITSSSYCRSKQNDSELSNIILNYRTESPDIPLSLYHSVFATFKDNLSSLKAEADDFESLGKLVLDMQKFYNIENDRLAKFTLWASKYFNCPVDTSLGEYSEADLHIPFNVNNVKHLLLLGKIKNELGEGGECPYRQACVSYAKFISQKKPPDCYGLHPTFLTYLAGPYLGIAGAVFGEKCVMEPLTPLIPLMQLKFDDELLFTAANTFRLLKESLESLKDYYNKLCLPTEINVDLPRQEAYPYSNSFKNENGHEFQFVYKKRMVDNKLLFTVQELTNQQLLVVKFVRRYGVDVHRDCAKANIAPKLIAVEKLAGSWFMVVMEYLSNDHFTCMYDILQEGSQHVLFLTQKAIEVANKLHKMNYVHGDFRTSNLMISKDRQQVMIVDFDWAGEEGSAKYPHFINRFDLLDWHPDVKEGGKIKKAHDIHFITQSIEKNF</sequence>